<name>A0A085ZP87_9FLAO</name>
<reference evidence="1 2" key="1">
    <citation type="submission" date="2014-07" db="EMBL/GenBank/DDBJ databases">
        <title>Genome of Flavobacterium reichenbachii LMG 25512.</title>
        <authorList>
            <person name="Stropko S.J."/>
            <person name="Pipes S.E."/>
            <person name="Newman J.D."/>
        </authorList>
    </citation>
    <scope>NUCLEOTIDE SEQUENCE [LARGE SCALE GENOMIC DNA]</scope>
    <source>
        <strain evidence="1 2">LMG 25512</strain>
    </source>
</reference>
<comment type="caution">
    <text evidence="1">The sequence shown here is derived from an EMBL/GenBank/DDBJ whole genome shotgun (WGS) entry which is preliminary data.</text>
</comment>
<dbReference type="RefSeq" id="WP_035684443.1">
    <property type="nucleotide sequence ID" value="NZ_JPRL01000001.1"/>
</dbReference>
<dbReference type="AlphaFoldDB" id="A0A085ZP87"/>
<organism evidence="1 2">
    <name type="scientific">Flavobacterium reichenbachii</name>
    <dbReference type="NCBI Taxonomy" id="362418"/>
    <lineage>
        <taxon>Bacteria</taxon>
        <taxon>Pseudomonadati</taxon>
        <taxon>Bacteroidota</taxon>
        <taxon>Flavobacteriia</taxon>
        <taxon>Flavobacteriales</taxon>
        <taxon>Flavobacteriaceae</taxon>
        <taxon>Flavobacterium</taxon>
    </lineage>
</organism>
<dbReference type="Proteomes" id="UP000028715">
    <property type="component" value="Unassembled WGS sequence"/>
</dbReference>
<evidence type="ECO:0000313" key="2">
    <source>
        <dbReference type="Proteomes" id="UP000028715"/>
    </source>
</evidence>
<accession>A0A085ZP87</accession>
<dbReference type="EMBL" id="JPRL01000001">
    <property type="protein sequence ID" value="KFF06251.1"/>
    <property type="molecule type" value="Genomic_DNA"/>
</dbReference>
<proteinExistence type="predicted"/>
<evidence type="ECO:0000313" key="1">
    <source>
        <dbReference type="EMBL" id="KFF06251.1"/>
    </source>
</evidence>
<keyword evidence="2" id="KW-1185">Reference proteome</keyword>
<gene>
    <name evidence="1" type="ORF">IW19_12235</name>
</gene>
<sequence length="149" mass="17764">MRLILAFGITFLLFTNIRAQDTIRLQRKPHVILKSWYPEFKEFPELKVGETKILFTIIPDLKNTFILDNDINLIPVNGLLEIVETEKSNQYLVKVNKAESKYIEFEIWFDLGNFTILLKKNSQWEDVRNVYPFKDNRIMMQKIRLKIAK</sequence>
<protein>
    <submittedName>
        <fullName evidence="1">Uncharacterized protein</fullName>
    </submittedName>
</protein>
<dbReference type="OrthoDB" id="1363091at2"/>